<gene>
    <name evidence="2" type="ORF">ASIM_LOCUS3182</name>
</gene>
<reference evidence="4" key="1">
    <citation type="submission" date="2017-02" db="UniProtKB">
        <authorList>
            <consortium name="WormBaseParasite"/>
        </authorList>
    </citation>
    <scope>IDENTIFICATION</scope>
</reference>
<organism evidence="4">
    <name type="scientific">Anisakis simplex</name>
    <name type="common">Herring worm</name>
    <dbReference type="NCBI Taxonomy" id="6269"/>
    <lineage>
        <taxon>Eukaryota</taxon>
        <taxon>Metazoa</taxon>
        <taxon>Ecdysozoa</taxon>
        <taxon>Nematoda</taxon>
        <taxon>Chromadorea</taxon>
        <taxon>Rhabditida</taxon>
        <taxon>Spirurina</taxon>
        <taxon>Ascaridomorpha</taxon>
        <taxon>Ascaridoidea</taxon>
        <taxon>Anisakidae</taxon>
        <taxon>Anisakis</taxon>
        <taxon>Anisakis simplex complex</taxon>
    </lineage>
</organism>
<dbReference type="WBParaSite" id="ASIM_0000334301-mRNA-1">
    <property type="protein sequence ID" value="ASIM_0000334301-mRNA-1"/>
    <property type="gene ID" value="ASIM_0000334301"/>
</dbReference>
<feature type="region of interest" description="Disordered" evidence="1">
    <location>
        <begin position="34"/>
        <end position="82"/>
    </location>
</feature>
<feature type="compositionally biased region" description="Polar residues" evidence="1">
    <location>
        <begin position="54"/>
        <end position="82"/>
    </location>
</feature>
<keyword evidence="3" id="KW-1185">Reference proteome</keyword>
<reference evidence="2 3" key="2">
    <citation type="submission" date="2018-11" db="EMBL/GenBank/DDBJ databases">
        <authorList>
            <consortium name="Pathogen Informatics"/>
        </authorList>
    </citation>
    <scope>NUCLEOTIDE SEQUENCE [LARGE SCALE GENOMIC DNA]</scope>
</reference>
<evidence type="ECO:0000313" key="2">
    <source>
        <dbReference type="EMBL" id="VDK21254.1"/>
    </source>
</evidence>
<accession>A0A0M3J702</accession>
<dbReference type="EMBL" id="UYRR01004760">
    <property type="protein sequence ID" value="VDK21254.1"/>
    <property type="molecule type" value="Genomic_DNA"/>
</dbReference>
<sequence length="82" mass="8860">MNCCELVFDSRESKKNSWQKKGLQMMQLHQQSTLAGSGLGGGMSGSGDSGISSRTMVGQAPTSPEKSFLTRQRQCGTFNISR</sequence>
<feature type="compositionally biased region" description="Gly residues" evidence="1">
    <location>
        <begin position="37"/>
        <end position="48"/>
    </location>
</feature>
<proteinExistence type="predicted"/>
<protein>
    <submittedName>
        <fullName evidence="2 4">Uncharacterized protein</fullName>
    </submittedName>
</protein>
<evidence type="ECO:0000256" key="1">
    <source>
        <dbReference type="SAM" id="MobiDB-lite"/>
    </source>
</evidence>
<evidence type="ECO:0000313" key="3">
    <source>
        <dbReference type="Proteomes" id="UP000267096"/>
    </source>
</evidence>
<dbReference type="Proteomes" id="UP000267096">
    <property type="component" value="Unassembled WGS sequence"/>
</dbReference>
<dbReference type="AlphaFoldDB" id="A0A0M3J702"/>
<evidence type="ECO:0000313" key="4">
    <source>
        <dbReference type="WBParaSite" id="ASIM_0000334301-mRNA-1"/>
    </source>
</evidence>
<name>A0A0M3J702_ANISI</name>